<dbReference type="GO" id="GO:0005737">
    <property type="term" value="C:cytoplasm"/>
    <property type="evidence" value="ECO:0007669"/>
    <property type="project" value="TreeGrafter"/>
</dbReference>
<dbReference type="GO" id="GO:0016712">
    <property type="term" value="F:oxidoreductase activity, acting on paired donors, with incorporation or reduction of molecular oxygen, reduced flavin or flavoprotein as one donor, and incorporation of one atom of oxygen"/>
    <property type="evidence" value="ECO:0007669"/>
    <property type="project" value="TreeGrafter"/>
</dbReference>
<dbReference type="GO" id="GO:0005506">
    <property type="term" value="F:iron ion binding"/>
    <property type="evidence" value="ECO:0007669"/>
    <property type="project" value="InterPro"/>
</dbReference>
<evidence type="ECO:0000256" key="4">
    <source>
        <dbReference type="ARBA" id="ARBA00023033"/>
    </source>
</evidence>
<dbReference type="InterPro" id="IPR050182">
    <property type="entry name" value="Cytochrome_P450_fam2"/>
</dbReference>
<dbReference type="Proteomes" id="UP000887540">
    <property type="component" value="Unplaced"/>
</dbReference>
<keyword evidence="4" id="KW-0560">Oxidoreductase</keyword>
<evidence type="ECO:0000256" key="1">
    <source>
        <dbReference type="ARBA" id="ARBA00010617"/>
    </source>
</evidence>
<dbReference type="GO" id="GO:0006805">
    <property type="term" value="P:xenobiotic metabolic process"/>
    <property type="evidence" value="ECO:0007669"/>
    <property type="project" value="TreeGrafter"/>
</dbReference>
<protein>
    <submittedName>
        <fullName evidence="6">Uncharacterized protein</fullName>
    </submittedName>
</protein>
<keyword evidence="2" id="KW-0479">Metal-binding</keyword>
<keyword evidence="5" id="KW-1185">Reference proteome</keyword>
<dbReference type="InterPro" id="IPR036396">
    <property type="entry name" value="Cyt_P450_sf"/>
</dbReference>
<proteinExistence type="inferred from homology"/>
<keyword evidence="3" id="KW-0408">Iron</keyword>
<dbReference type="WBParaSite" id="ACRNAN_scaffold6662.g15529.t1">
    <property type="protein sequence ID" value="ACRNAN_scaffold6662.g15529.t1"/>
    <property type="gene ID" value="ACRNAN_scaffold6662.g15529"/>
</dbReference>
<dbReference type="GO" id="GO:0006082">
    <property type="term" value="P:organic acid metabolic process"/>
    <property type="evidence" value="ECO:0007669"/>
    <property type="project" value="TreeGrafter"/>
</dbReference>
<dbReference type="PANTHER" id="PTHR24300">
    <property type="entry name" value="CYTOCHROME P450 508A4-RELATED"/>
    <property type="match status" value="1"/>
</dbReference>
<reference evidence="6" key="1">
    <citation type="submission" date="2022-11" db="UniProtKB">
        <authorList>
            <consortium name="WormBaseParasite"/>
        </authorList>
    </citation>
    <scope>IDENTIFICATION</scope>
</reference>
<evidence type="ECO:0000256" key="3">
    <source>
        <dbReference type="ARBA" id="ARBA00023004"/>
    </source>
</evidence>
<dbReference type="PANTHER" id="PTHR24300:SF375">
    <property type="entry name" value="CYTOCHROME P450 FAMILY"/>
    <property type="match status" value="1"/>
</dbReference>
<name>A0A914E9S0_9BILA</name>
<comment type="similarity">
    <text evidence="1">Belongs to the cytochrome P450 family.</text>
</comment>
<dbReference type="GO" id="GO:0020037">
    <property type="term" value="F:heme binding"/>
    <property type="evidence" value="ECO:0007669"/>
    <property type="project" value="InterPro"/>
</dbReference>
<accession>A0A914E9S0</accession>
<evidence type="ECO:0000313" key="5">
    <source>
        <dbReference type="Proteomes" id="UP000887540"/>
    </source>
</evidence>
<organism evidence="5 6">
    <name type="scientific">Acrobeloides nanus</name>
    <dbReference type="NCBI Taxonomy" id="290746"/>
    <lineage>
        <taxon>Eukaryota</taxon>
        <taxon>Metazoa</taxon>
        <taxon>Ecdysozoa</taxon>
        <taxon>Nematoda</taxon>
        <taxon>Chromadorea</taxon>
        <taxon>Rhabditida</taxon>
        <taxon>Tylenchina</taxon>
        <taxon>Cephalobomorpha</taxon>
        <taxon>Cephaloboidea</taxon>
        <taxon>Cephalobidae</taxon>
        <taxon>Acrobeloides</taxon>
    </lineage>
</organism>
<keyword evidence="4" id="KW-0503">Monooxygenase</keyword>
<dbReference type="AlphaFoldDB" id="A0A914E9S0"/>
<dbReference type="SUPFAM" id="SSF48264">
    <property type="entry name" value="Cytochrome P450"/>
    <property type="match status" value="1"/>
</dbReference>
<evidence type="ECO:0000313" key="6">
    <source>
        <dbReference type="WBParaSite" id="ACRNAN_scaffold6662.g15529.t1"/>
    </source>
</evidence>
<evidence type="ECO:0000256" key="2">
    <source>
        <dbReference type="ARBA" id="ARBA00022723"/>
    </source>
</evidence>
<sequence>MQRKTEWLQYVPVFSSFYYKIKQNIDRVFEFLERQVNEHLNEIDYNSEPTDFVDAYLRKKAKLDQEGGPHYYSHITSKDVEILGYKLPKGTNIVPQISVVMSDSKITATSGKPPEVVRKLANTLAPPTFTCDIEARF</sequence>